<dbReference type="PATRIC" id="fig|1459.3.peg.3433"/>
<feature type="transmembrane region" description="Helical" evidence="1">
    <location>
        <begin position="81"/>
        <end position="97"/>
    </location>
</feature>
<dbReference type="EMBL" id="LGUF01000007">
    <property type="protein sequence ID" value="KON90331.1"/>
    <property type="molecule type" value="Genomic_DNA"/>
</dbReference>
<dbReference type="STRING" id="1459.AF332_15790"/>
<comment type="caution">
    <text evidence="2">The sequence shown here is derived from an EMBL/GenBank/DDBJ whole genome shotgun (WGS) entry which is preliminary data.</text>
</comment>
<protein>
    <submittedName>
        <fullName evidence="2">Uncharacterized protein</fullName>
    </submittedName>
</protein>
<accession>A0A0M0GLM7</accession>
<dbReference type="AlphaFoldDB" id="A0A0M0GLM7"/>
<organism evidence="2 3">
    <name type="scientific">Sporosarcina globispora</name>
    <name type="common">Bacillus globisporus</name>
    <dbReference type="NCBI Taxonomy" id="1459"/>
    <lineage>
        <taxon>Bacteria</taxon>
        <taxon>Bacillati</taxon>
        <taxon>Bacillota</taxon>
        <taxon>Bacilli</taxon>
        <taxon>Bacillales</taxon>
        <taxon>Caryophanaceae</taxon>
        <taxon>Sporosarcina</taxon>
    </lineage>
</organism>
<proteinExistence type="predicted"/>
<feature type="transmembrane region" description="Helical" evidence="1">
    <location>
        <begin position="109"/>
        <end position="129"/>
    </location>
</feature>
<keyword evidence="1" id="KW-0812">Transmembrane</keyword>
<sequence length="130" mass="14214">MELIKKRWPSLVALAIAAEGLPASADPMSLILILAALVYPISGAIRGHLRGVRTILIQAIALAFFGVIALVSLYVDRDTGLILLAAGYLGHTVWDFFHHRTDTIVPRWYAEFCAVLDFLIAMMLLAPVLS</sequence>
<feature type="transmembrane region" description="Helical" evidence="1">
    <location>
        <begin position="56"/>
        <end position="75"/>
    </location>
</feature>
<evidence type="ECO:0000313" key="2">
    <source>
        <dbReference type="EMBL" id="KON90331.1"/>
    </source>
</evidence>
<keyword evidence="1" id="KW-1133">Transmembrane helix</keyword>
<evidence type="ECO:0000313" key="3">
    <source>
        <dbReference type="Proteomes" id="UP000037109"/>
    </source>
</evidence>
<dbReference type="Proteomes" id="UP000037109">
    <property type="component" value="Unassembled WGS sequence"/>
</dbReference>
<evidence type="ECO:0000256" key="1">
    <source>
        <dbReference type="SAM" id="Phobius"/>
    </source>
</evidence>
<keyword evidence="1" id="KW-0472">Membrane</keyword>
<feature type="transmembrane region" description="Helical" evidence="1">
    <location>
        <begin position="30"/>
        <end position="49"/>
    </location>
</feature>
<gene>
    <name evidence="2" type="ORF">AF332_15790</name>
</gene>
<name>A0A0M0GLM7_SPOGL</name>
<keyword evidence="3" id="KW-1185">Reference proteome</keyword>
<reference evidence="3" key="1">
    <citation type="submission" date="2015-07" db="EMBL/GenBank/DDBJ databases">
        <title>Fjat-10036 dsm4.</title>
        <authorList>
            <person name="Liu B."/>
            <person name="Wang J."/>
            <person name="Zhu Y."/>
            <person name="Liu G."/>
            <person name="Chen Q."/>
            <person name="Chen Z."/>
            <person name="Lan J."/>
            <person name="Che J."/>
            <person name="Ge C."/>
            <person name="Shi H."/>
            <person name="Pan Z."/>
            <person name="Liu X."/>
        </authorList>
    </citation>
    <scope>NUCLEOTIDE SEQUENCE [LARGE SCALE GENOMIC DNA]</scope>
    <source>
        <strain evidence="3">DSM 4</strain>
    </source>
</reference>